<dbReference type="Gene3D" id="3.40.50.720">
    <property type="entry name" value="NAD(P)-binding Rossmann-like Domain"/>
    <property type="match status" value="1"/>
</dbReference>
<proteinExistence type="predicted"/>
<dbReference type="EMBL" id="CP061839">
    <property type="protein sequence ID" value="QOW61714.1"/>
    <property type="molecule type" value="Genomic_DNA"/>
</dbReference>
<accession>A0A7S7AXE5</accession>
<dbReference type="InterPro" id="IPR051450">
    <property type="entry name" value="Gfo/Idh/MocA_Oxidoreductases"/>
</dbReference>
<sequence>MYNILILGAGQLGSRHLQALALLNIQCNILVCDISDESLTVARSRFLEVSTNPNILTIKYINHVAEISSEIDLAVIATNANIRFDITCKLLHHIKVKHIVFEKILFQKIEDYDKMQEMLDKSNVKAWVNCPRRMYPYYQNIKSQVNKKNLAITVTGGHWGLGCNAIHYIDLFAFLTDSVDIQCFSNLLNKDSMPSKRKNFIEISGCLSVKNSDESTMNLVSLRNSTASDMVTIISDDVRFDIYESKVEVIKTSSDLNVSKEAYEVLYQSKLSNIFVEEILLKRTCDLTDFKTSCIMHKEFIQCVLNHINGYAKIKTDICNIT</sequence>
<dbReference type="GO" id="GO:0000166">
    <property type="term" value="F:nucleotide binding"/>
    <property type="evidence" value="ECO:0007669"/>
    <property type="project" value="InterPro"/>
</dbReference>
<dbReference type="Proteomes" id="UP000593915">
    <property type="component" value="Chromosome"/>
</dbReference>
<gene>
    <name evidence="2" type="ORF">IFE08_04905</name>
</gene>
<dbReference type="PANTHER" id="PTHR43377">
    <property type="entry name" value="BILIVERDIN REDUCTASE A"/>
    <property type="match status" value="1"/>
</dbReference>
<name>A0A7S7AXE5_9SPIR</name>
<dbReference type="RefSeq" id="WP_194077227.1">
    <property type="nucleotide sequence ID" value="NZ_CP061839.1"/>
</dbReference>
<organism evidence="2 3">
    <name type="scientific">Treponema pedis</name>
    <dbReference type="NCBI Taxonomy" id="409322"/>
    <lineage>
        <taxon>Bacteria</taxon>
        <taxon>Pseudomonadati</taxon>
        <taxon>Spirochaetota</taxon>
        <taxon>Spirochaetia</taxon>
        <taxon>Spirochaetales</taxon>
        <taxon>Treponemataceae</taxon>
        <taxon>Treponema</taxon>
    </lineage>
</organism>
<protein>
    <submittedName>
        <fullName evidence="2">Gfo/Idh/MocA family oxidoreductase</fullName>
    </submittedName>
</protein>
<evidence type="ECO:0000259" key="1">
    <source>
        <dbReference type="Pfam" id="PF01408"/>
    </source>
</evidence>
<dbReference type="InterPro" id="IPR000683">
    <property type="entry name" value="Gfo/Idh/MocA-like_OxRdtase_N"/>
</dbReference>
<evidence type="ECO:0000313" key="2">
    <source>
        <dbReference type="EMBL" id="QOW61714.1"/>
    </source>
</evidence>
<dbReference type="PANTHER" id="PTHR43377:SF1">
    <property type="entry name" value="BILIVERDIN REDUCTASE A"/>
    <property type="match status" value="1"/>
</dbReference>
<dbReference type="AlphaFoldDB" id="A0A7S7AXE5"/>
<feature type="domain" description="Gfo/Idh/MocA-like oxidoreductase N-terminal" evidence="1">
    <location>
        <begin position="3"/>
        <end position="129"/>
    </location>
</feature>
<reference evidence="2 3" key="1">
    <citation type="submission" date="2020-09" db="EMBL/GenBank/DDBJ databases">
        <title>Characterization of Treponema spp. from bovine digital dermatitis in Korea.</title>
        <authorList>
            <person name="Espiritu H.M."/>
            <person name="Cho Y.I."/>
            <person name="Mamuad L."/>
        </authorList>
    </citation>
    <scope>NUCLEOTIDE SEQUENCE [LARGE SCALE GENOMIC DNA]</scope>
    <source>
        <strain evidence="2 3">KS1</strain>
    </source>
</reference>
<evidence type="ECO:0000313" key="3">
    <source>
        <dbReference type="Proteomes" id="UP000593915"/>
    </source>
</evidence>
<dbReference type="SUPFAM" id="SSF51735">
    <property type="entry name" value="NAD(P)-binding Rossmann-fold domains"/>
    <property type="match status" value="1"/>
</dbReference>
<dbReference type="InterPro" id="IPR036291">
    <property type="entry name" value="NAD(P)-bd_dom_sf"/>
</dbReference>
<dbReference type="Pfam" id="PF01408">
    <property type="entry name" value="GFO_IDH_MocA"/>
    <property type="match status" value="1"/>
</dbReference>